<dbReference type="Proteomes" id="UP000827721">
    <property type="component" value="Unassembled WGS sequence"/>
</dbReference>
<dbReference type="PANTHER" id="PTHR24177">
    <property type="entry name" value="CASKIN"/>
    <property type="match status" value="1"/>
</dbReference>
<keyword evidence="1" id="KW-0812">Transmembrane</keyword>
<protein>
    <recommendedName>
        <fullName evidence="2">PGG domain-containing protein</fullName>
    </recommendedName>
</protein>
<evidence type="ECO:0000259" key="2">
    <source>
        <dbReference type="Pfam" id="PF13962"/>
    </source>
</evidence>
<dbReference type="InterPro" id="IPR026961">
    <property type="entry name" value="PGG_dom"/>
</dbReference>
<dbReference type="SUPFAM" id="SSF48403">
    <property type="entry name" value="Ankyrin repeat"/>
    <property type="match status" value="1"/>
</dbReference>
<feature type="transmembrane region" description="Helical" evidence="1">
    <location>
        <begin position="360"/>
        <end position="381"/>
    </location>
</feature>
<evidence type="ECO:0000313" key="4">
    <source>
        <dbReference type="Proteomes" id="UP000827721"/>
    </source>
</evidence>
<keyword evidence="1" id="KW-0472">Membrane</keyword>
<dbReference type="PANTHER" id="PTHR24177:SF314">
    <property type="entry name" value="PROTEIN ACCELERATED CELL DEATH 6-LIKE ISOFORM X1"/>
    <property type="match status" value="1"/>
</dbReference>
<feature type="transmembrane region" description="Helical" evidence="1">
    <location>
        <begin position="285"/>
        <end position="311"/>
    </location>
</feature>
<dbReference type="Pfam" id="PF13962">
    <property type="entry name" value="PGG"/>
    <property type="match status" value="1"/>
</dbReference>
<evidence type="ECO:0000313" key="3">
    <source>
        <dbReference type="EMBL" id="KAH7561044.1"/>
    </source>
</evidence>
<evidence type="ECO:0000256" key="1">
    <source>
        <dbReference type="SAM" id="Phobius"/>
    </source>
</evidence>
<dbReference type="InterPro" id="IPR036770">
    <property type="entry name" value="Ankyrin_rpt-contain_sf"/>
</dbReference>
<keyword evidence="1" id="KW-1133">Transmembrane helix</keyword>
<dbReference type="EMBL" id="JAFEMO010000010">
    <property type="protein sequence ID" value="KAH7561044.1"/>
    <property type="molecule type" value="Genomic_DNA"/>
</dbReference>
<feature type="transmembrane region" description="Helical" evidence="1">
    <location>
        <begin position="332"/>
        <end position="354"/>
    </location>
</feature>
<sequence length="434" mass="49002">MTALQLLACTPEVFRRREYGSCFKFSGSLTRREKIQKEEENYKSAMELADFLIQRDNSWELTCSIQDQSRPMIHKYGVTSNVSLIEKTIGEVSSTGTDIPIFLATKSGCVEMVKLILKIYPQAVEYINGDGQNILHTAIKYRHLEIFDLVKNMEAPMRRLVRKLDNKGNTILHMTGMKRKDNVPERMDNPALVLQDELLWFERVEEVTLAPFMIHQNNMKLTAKALFAAANNDLRLSSKEWLKLTAEGCSVVAVLIATVAFAAAYTVPGGSNENTGVPVLINQPFFVVFTITDVLSLTFSLASVVTFLSILASPFRLQDFKLSLPNKLTMGFTFLFLSVVMMMVAFVVTFLLMINKKENWTKILLYTCSFIPVAIFALSHFPVYIKKSIQIGCNALWRKIKQLIPSSFLSLLKYMISCFSINSKVPATFTSSNP</sequence>
<feature type="transmembrane region" description="Helical" evidence="1">
    <location>
        <begin position="244"/>
        <end position="265"/>
    </location>
</feature>
<comment type="caution">
    <text evidence="3">The sequence shown here is derived from an EMBL/GenBank/DDBJ whole genome shotgun (WGS) entry which is preliminary data.</text>
</comment>
<reference evidence="3 4" key="1">
    <citation type="submission" date="2021-02" db="EMBL/GenBank/DDBJ databases">
        <title>Plant Genome Project.</title>
        <authorList>
            <person name="Zhang R.-G."/>
        </authorList>
    </citation>
    <scope>NUCLEOTIDE SEQUENCE [LARGE SCALE GENOMIC DNA]</scope>
    <source>
        <tissue evidence="3">Leaves</tissue>
    </source>
</reference>
<feature type="domain" description="PGG" evidence="2">
    <location>
        <begin position="240"/>
        <end position="350"/>
    </location>
</feature>
<organism evidence="3 4">
    <name type="scientific">Xanthoceras sorbifolium</name>
    <dbReference type="NCBI Taxonomy" id="99658"/>
    <lineage>
        <taxon>Eukaryota</taxon>
        <taxon>Viridiplantae</taxon>
        <taxon>Streptophyta</taxon>
        <taxon>Embryophyta</taxon>
        <taxon>Tracheophyta</taxon>
        <taxon>Spermatophyta</taxon>
        <taxon>Magnoliopsida</taxon>
        <taxon>eudicotyledons</taxon>
        <taxon>Gunneridae</taxon>
        <taxon>Pentapetalae</taxon>
        <taxon>rosids</taxon>
        <taxon>malvids</taxon>
        <taxon>Sapindales</taxon>
        <taxon>Sapindaceae</taxon>
        <taxon>Xanthoceroideae</taxon>
        <taxon>Xanthoceras</taxon>
    </lineage>
</organism>
<name>A0ABQ8HJ30_9ROSI</name>
<accession>A0ABQ8HJ30</accession>
<keyword evidence="4" id="KW-1185">Reference proteome</keyword>
<proteinExistence type="predicted"/>
<dbReference type="Gene3D" id="1.25.40.20">
    <property type="entry name" value="Ankyrin repeat-containing domain"/>
    <property type="match status" value="1"/>
</dbReference>
<gene>
    <name evidence="3" type="ORF">JRO89_XS10G0162200</name>
</gene>